<protein>
    <submittedName>
        <fullName evidence="3">NAD(P)-binding protein</fullName>
    </submittedName>
</protein>
<keyword evidence="4" id="KW-1185">Reference proteome</keyword>
<dbReference type="AlphaFoldDB" id="A0A8H6T1N7"/>
<evidence type="ECO:0000313" key="3">
    <source>
        <dbReference type="EMBL" id="KAF7308277.1"/>
    </source>
</evidence>
<dbReference type="OrthoDB" id="191139at2759"/>
<reference evidence="3" key="1">
    <citation type="submission" date="2020-05" db="EMBL/GenBank/DDBJ databases">
        <title>Mycena genomes resolve the evolution of fungal bioluminescence.</title>
        <authorList>
            <person name="Tsai I.J."/>
        </authorList>
    </citation>
    <scope>NUCLEOTIDE SEQUENCE</scope>
    <source>
        <strain evidence="3">110903Hualien_Pintung</strain>
    </source>
</reference>
<dbReference type="GO" id="GO:0016491">
    <property type="term" value="F:oxidoreductase activity"/>
    <property type="evidence" value="ECO:0007669"/>
    <property type="project" value="UniProtKB-KW"/>
</dbReference>
<dbReference type="PANTHER" id="PTHR24320:SF283">
    <property type="entry name" value="RETINOL DEHYDROGENASE 11"/>
    <property type="match status" value="1"/>
</dbReference>
<dbReference type="PANTHER" id="PTHR24320">
    <property type="entry name" value="RETINOL DEHYDROGENASE"/>
    <property type="match status" value="1"/>
</dbReference>
<organism evidence="3 4">
    <name type="scientific">Mycena chlorophos</name>
    <name type="common">Agaric fungus</name>
    <name type="synonym">Agaricus chlorophos</name>
    <dbReference type="NCBI Taxonomy" id="658473"/>
    <lineage>
        <taxon>Eukaryota</taxon>
        <taxon>Fungi</taxon>
        <taxon>Dikarya</taxon>
        <taxon>Basidiomycota</taxon>
        <taxon>Agaricomycotina</taxon>
        <taxon>Agaricomycetes</taxon>
        <taxon>Agaricomycetidae</taxon>
        <taxon>Agaricales</taxon>
        <taxon>Marasmiineae</taxon>
        <taxon>Mycenaceae</taxon>
        <taxon>Mycena</taxon>
    </lineage>
</organism>
<dbReference type="SUPFAM" id="SSF51735">
    <property type="entry name" value="NAD(P)-binding Rossmann-fold domains"/>
    <property type="match status" value="1"/>
</dbReference>
<evidence type="ECO:0000256" key="2">
    <source>
        <dbReference type="ARBA" id="ARBA00023002"/>
    </source>
</evidence>
<evidence type="ECO:0000313" key="4">
    <source>
        <dbReference type="Proteomes" id="UP000613580"/>
    </source>
</evidence>
<dbReference type="EMBL" id="JACAZE010000008">
    <property type="protein sequence ID" value="KAF7308277.1"/>
    <property type="molecule type" value="Genomic_DNA"/>
</dbReference>
<gene>
    <name evidence="3" type="ORF">HMN09_00675700</name>
</gene>
<dbReference type="Proteomes" id="UP000613580">
    <property type="component" value="Unassembled WGS sequence"/>
</dbReference>
<sequence length="236" mass="25650">MSLLRTVGLICSQVLVNNAAATGGTFHITEDGFDVQMATDHFGPFLFTKLIAPKLEATRTAEWVPRVVMVASEAHAMGPGLNLATVRRPDGDGSDQSDPQKSFLRYHEAKCACVLTAMELARRGEGKIRAYGLHPGTIPTNLVHKDSLAPVLKSIGMLNEDGSPNFADPKFKWKTIPQGAATNVVAAFDPRLDDKSGCYLEDCNESNHTRAPHCTPETAQKLWDLTEESVGETFVL</sequence>
<dbReference type="InterPro" id="IPR036291">
    <property type="entry name" value="NAD(P)-bd_dom_sf"/>
</dbReference>
<evidence type="ECO:0000256" key="1">
    <source>
        <dbReference type="ARBA" id="ARBA00006484"/>
    </source>
</evidence>
<proteinExistence type="inferred from homology"/>
<comment type="caution">
    <text evidence="3">The sequence shown here is derived from an EMBL/GenBank/DDBJ whole genome shotgun (WGS) entry which is preliminary data.</text>
</comment>
<comment type="similarity">
    <text evidence="1">Belongs to the short-chain dehydrogenases/reductases (SDR) family.</text>
</comment>
<keyword evidence="2" id="KW-0560">Oxidoreductase</keyword>
<name>A0A8H6T1N7_MYCCL</name>
<dbReference type="Gene3D" id="3.40.50.720">
    <property type="entry name" value="NAD(P)-binding Rossmann-like Domain"/>
    <property type="match status" value="1"/>
</dbReference>
<accession>A0A8H6T1N7</accession>